<dbReference type="EMBL" id="KV426354">
    <property type="protein sequence ID" value="KZV81966.1"/>
    <property type="molecule type" value="Genomic_DNA"/>
</dbReference>
<dbReference type="Proteomes" id="UP000077266">
    <property type="component" value="Unassembled WGS sequence"/>
</dbReference>
<organism evidence="2 3">
    <name type="scientific">Exidia glandulosa HHB12029</name>
    <dbReference type="NCBI Taxonomy" id="1314781"/>
    <lineage>
        <taxon>Eukaryota</taxon>
        <taxon>Fungi</taxon>
        <taxon>Dikarya</taxon>
        <taxon>Basidiomycota</taxon>
        <taxon>Agaricomycotina</taxon>
        <taxon>Agaricomycetes</taxon>
        <taxon>Auriculariales</taxon>
        <taxon>Exidiaceae</taxon>
        <taxon>Exidia</taxon>
    </lineage>
</organism>
<protein>
    <submittedName>
        <fullName evidence="2">Uncharacterized protein</fullName>
    </submittedName>
</protein>
<accession>A0A165C7L3</accession>
<name>A0A165C7L3_EXIGL</name>
<sequence length="401" mass="44010">MDVLDPPVLSDVARTPLGSFVIVSLDCIACVAPLRDQRATEAAAALPRGKYLGIINMLYDIDYESPRDSQPLHMSLFAAGRGLAEPAFASVGLFPNAPHPQGRPPVIPSSPLPWPDCYVHSMETFNGTIIRMHVRNSGEQIKLDDDAQGQVYQAIVDDARALDASMPPPEVSEEVAAFREVEAELSFSLSVCSPLHMPRAPSPPPQAQSQDDGNGDQSGAPASSVSSDDQDSEEERRELKFRFEMWLDLTSADELGPPKELNDTMRSLRRIEHEWTQREVLKILADRPQTSRWAAAVANADTYRHDELGQSVDENIHVIDDAAVLPEDAVDHSDTGTSPMRLGPTSPLSSPPPATVEKVPLAGSSRAKDPSRHAKQRLLPVFQRMKVLIRQVMQRLVKGEK</sequence>
<feature type="region of interest" description="Disordered" evidence="1">
    <location>
        <begin position="329"/>
        <end position="375"/>
    </location>
</feature>
<dbReference type="OrthoDB" id="3053346at2759"/>
<evidence type="ECO:0000313" key="3">
    <source>
        <dbReference type="Proteomes" id="UP000077266"/>
    </source>
</evidence>
<feature type="region of interest" description="Disordered" evidence="1">
    <location>
        <begin position="195"/>
        <end position="237"/>
    </location>
</feature>
<reference evidence="2 3" key="1">
    <citation type="journal article" date="2016" name="Mol. Biol. Evol.">
        <title>Comparative Genomics of Early-Diverging Mushroom-Forming Fungi Provides Insights into the Origins of Lignocellulose Decay Capabilities.</title>
        <authorList>
            <person name="Nagy L.G."/>
            <person name="Riley R."/>
            <person name="Tritt A."/>
            <person name="Adam C."/>
            <person name="Daum C."/>
            <person name="Floudas D."/>
            <person name="Sun H."/>
            <person name="Yadav J.S."/>
            <person name="Pangilinan J."/>
            <person name="Larsson K.H."/>
            <person name="Matsuura K."/>
            <person name="Barry K."/>
            <person name="Labutti K."/>
            <person name="Kuo R."/>
            <person name="Ohm R.A."/>
            <person name="Bhattacharya S.S."/>
            <person name="Shirouzu T."/>
            <person name="Yoshinaga Y."/>
            <person name="Martin F.M."/>
            <person name="Grigoriev I.V."/>
            <person name="Hibbett D.S."/>
        </authorList>
    </citation>
    <scope>NUCLEOTIDE SEQUENCE [LARGE SCALE GENOMIC DNA]</scope>
    <source>
        <strain evidence="2 3">HHB12029</strain>
    </source>
</reference>
<keyword evidence="3" id="KW-1185">Reference proteome</keyword>
<dbReference type="AlphaFoldDB" id="A0A165C7L3"/>
<gene>
    <name evidence="2" type="ORF">EXIGLDRAFT_730330</name>
</gene>
<feature type="compositionally biased region" description="Polar residues" evidence="1">
    <location>
        <begin position="211"/>
        <end position="221"/>
    </location>
</feature>
<evidence type="ECO:0000256" key="1">
    <source>
        <dbReference type="SAM" id="MobiDB-lite"/>
    </source>
</evidence>
<dbReference type="STRING" id="1314781.A0A165C7L3"/>
<dbReference type="InParanoid" id="A0A165C7L3"/>
<proteinExistence type="predicted"/>
<evidence type="ECO:0000313" key="2">
    <source>
        <dbReference type="EMBL" id="KZV81966.1"/>
    </source>
</evidence>